<dbReference type="SUPFAM" id="SSF50677">
    <property type="entry name" value="ValRS/IleRS/LeuRS editing domain"/>
    <property type="match status" value="1"/>
</dbReference>
<evidence type="ECO:0000259" key="10">
    <source>
        <dbReference type="Pfam" id="PF00133"/>
    </source>
</evidence>
<gene>
    <name evidence="9" type="primary">leuS</name>
    <name evidence="13" type="ORF">A2938_02035</name>
</gene>
<dbReference type="InterPro" id="IPR014729">
    <property type="entry name" value="Rossmann-like_a/b/a_fold"/>
</dbReference>
<feature type="binding site" evidence="9">
    <location>
        <position position="521"/>
    </location>
    <ligand>
        <name>ATP</name>
        <dbReference type="ChEBI" id="CHEBI:30616"/>
    </ligand>
</feature>
<comment type="subcellular location">
    <subcellularLocation>
        <location evidence="9">Cytoplasm</location>
    </subcellularLocation>
</comment>
<dbReference type="Pfam" id="PF08264">
    <property type="entry name" value="Anticodon_1"/>
    <property type="match status" value="1"/>
</dbReference>
<dbReference type="GO" id="GO:0004823">
    <property type="term" value="F:leucine-tRNA ligase activity"/>
    <property type="evidence" value="ECO:0007669"/>
    <property type="project" value="UniProtKB-UniRule"/>
</dbReference>
<dbReference type="GO" id="GO:0005737">
    <property type="term" value="C:cytoplasm"/>
    <property type="evidence" value="ECO:0007669"/>
    <property type="project" value="UniProtKB-SubCell"/>
</dbReference>
<dbReference type="GO" id="GO:0006429">
    <property type="term" value="P:leucyl-tRNA aminoacylation"/>
    <property type="evidence" value="ECO:0007669"/>
    <property type="project" value="UniProtKB-UniRule"/>
</dbReference>
<dbReference type="GO" id="GO:0005524">
    <property type="term" value="F:ATP binding"/>
    <property type="evidence" value="ECO:0007669"/>
    <property type="project" value="UniProtKB-UniRule"/>
</dbReference>
<proteinExistence type="inferred from homology"/>
<dbReference type="PRINTS" id="PR00985">
    <property type="entry name" value="TRNASYNTHLEU"/>
</dbReference>
<dbReference type="Pfam" id="PF00133">
    <property type="entry name" value="tRNA-synt_1"/>
    <property type="match status" value="2"/>
</dbReference>
<dbReference type="FunFam" id="3.40.50.620:FF:000056">
    <property type="entry name" value="Leucine--tRNA ligase"/>
    <property type="match status" value="1"/>
</dbReference>
<dbReference type="InterPro" id="IPR013155">
    <property type="entry name" value="M/V/L/I-tRNA-synth_anticd-bd"/>
</dbReference>
<dbReference type="EMBL" id="MHSA01000013">
    <property type="protein sequence ID" value="OHA34292.1"/>
    <property type="molecule type" value="Genomic_DNA"/>
</dbReference>
<feature type="domain" description="Methionyl/Valyl/Leucyl/Isoleucyl-tRNA synthetase anticodon-binding" evidence="11">
    <location>
        <begin position="594"/>
        <end position="702"/>
    </location>
</feature>
<dbReference type="EC" id="6.1.1.4" evidence="9"/>
<evidence type="ECO:0000256" key="6">
    <source>
        <dbReference type="ARBA" id="ARBA00022917"/>
    </source>
</evidence>
<evidence type="ECO:0000256" key="3">
    <source>
        <dbReference type="ARBA" id="ARBA00022598"/>
    </source>
</evidence>
<dbReference type="CDD" id="cd07958">
    <property type="entry name" value="Anticodon_Ia_Leu_BEm"/>
    <property type="match status" value="1"/>
</dbReference>
<feature type="short sequence motif" description="'HIGH' region" evidence="9">
    <location>
        <begin position="41"/>
        <end position="51"/>
    </location>
</feature>
<feature type="domain" description="Leucyl-tRNA synthetase editing" evidence="12">
    <location>
        <begin position="281"/>
        <end position="333"/>
    </location>
</feature>
<comment type="similarity">
    <text evidence="1 9">Belongs to the class-I aminoacyl-tRNA synthetase family.</text>
</comment>
<evidence type="ECO:0000256" key="1">
    <source>
        <dbReference type="ARBA" id="ARBA00005594"/>
    </source>
</evidence>
<evidence type="ECO:0000256" key="7">
    <source>
        <dbReference type="ARBA" id="ARBA00023146"/>
    </source>
</evidence>
<dbReference type="AlphaFoldDB" id="A0A1G2NG19"/>
<keyword evidence="7 9" id="KW-0030">Aminoacyl-tRNA synthetase</keyword>
<protein>
    <recommendedName>
        <fullName evidence="9">Leucine--tRNA ligase</fullName>
        <ecNumber evidence="9">6.1.1.4</ecNumber>
    </recommendedName>
    <alternativeName>
        <fullName evidence="9">Leucyl-tRNA synthetase</fullName>
        <shortName evidence="9">LeuRS</shortName>
    </alternativeName>
</protein>
<keyword evidence="4 9" id="KW-0547">Nucleotide-binding</keyword>
<name>A0A1G2NG19_9BACT</name>
<dbReference type="InterPro" id="IPR002300">
    <property type="entry name" value="aa-tRNA-synth_Ia"/>
</dbReference>
<dbReference type="GO" id="GO:0002161">
    <property type="term" value="F:aminoacyl-tRNA deacylase activity"/>
    <property type="evidence" value="ECO:0007669"/>
    <property type="project" value="InterPro"/>
</dbReference>
<feature type="domain" description="Aminoacyl-tRNA synthetase class Ia" evidence="10">
    <location>
        <begin position="347"/>
        <end position="550"/>
    </location>
</feature>
<feature type="domain" description="Aminoacyl-tRNA synthetase class Ia" evidence="10">
    <location>
        <begin position="12"/>
        <end position="222"/>
    </location>
</feature>
<dbReference type="Gene3D" id="3.40.50.620">
    <property type="entry name" value="HUPs"/>
    <property type="match status" value="2"/>
</dbReference>
<dbReference type="InterPro" id="IPR009008">
    <property type="entry name" value="Val/Leu/Ile-tRNA-synth_edit"/>
</dbReference>
<dbReference type="CDD" id="cd00812">
    <property type="entry name" value="LeuRS_core"/>
    <property type="match status" value="1"/>
</dbReference>
<keyword evidence="5 9" id="KW-0067">ATP-binding</keyword>
<dbReference type="SUPFAM" id="SSF52374">
    <property type="entry name" value="Nucleotidylyl transferase"/>
    <property type="match status" value="1"/>
</dbReference>
<dbReference type="PANTHER" id="PTHR43740:SF2">
    <property type="entry name" value="LEUCINE--TRNA LIGASE, MITOCHONDRIAL"/>
    <property type="match status" value="1"/>
</dbReference>
<evidence type="ECO:0000256" key="4">
    <source>
        <dbReference type="ARBA" id="ARBA00022741"/>
    </source>
</evidence>
<dbReference type="FunFam" id="1.10.730.10:FF:000002">
    <property type="entry name" value="Leucine--tRNA ligase"/>
    <property type="match status" value="1"/>
</dbReference>
<keyword evidence="3 9" id="KW-0436">Ligase</keyword>
<feature type="short sequence motif" description="'KMSKS' region" evidence="9">
    <location>
        <begin position="518"/>
        <end position="522"/>
    </location>
</feature>
<accession>A0A1G2NG19</accession>
<keyword evidence="6 9" id="KW-0648">Protein biosynthesis</keyword>
<dbReference type="Pfam" id="PF13603">
    <property type="entry name" value="tRNA-synt_1_2"/>
    <property type="match status" value="1"/>
</dbReference>
<dbReference type="FunFam" id="3.40.50.620:FF:000003">
    <property type="entry name" value="Leucine--tRNA ligase"/>
    <property type="match status" value="1"/>
</dbReference>
<evidence type="ECO:0000256" key="5">
    <source>
        <dbReference type="ARBA" id="ARBA00022840"/>
    </source>
</evidence>
<dbReference type="SUPFAM" id="SSF47323">
    <property type="entry name" value="Anticodon-binding domain of a subclass of class I aminoacyl-tRNA synthetases"/>
    <property type="match status" value="1"/>
</dbReference>
<dbReference type="Gene3D" id="3.90.740.10">
    <property type="entry name" value="Valyl/Leucyl/Isoleucyl-tRNA synthetase, editing domain"/>
    <property type="match status" value="1"/>
</dbReference>
<sequence length="744" mass="84745">MKSYNHSAIEKKWKKKWGNNLYKTPDKKKGAENFYLLTEFPYPSGNLHVGHWYAFAVPDILARYLRMNGKNVLYPIGFDAFGLPAENAALKRGLNPRKWTDGNIAYMRKQLRSMGASFDWSREVVTADPAYYRWTQWLFLQLFKRGLMYRKKTEVNWCPKDKTVLANEQVKDGKCERCDTEVEKKQMEQWNIKITDYAERLLKDLDSVDFPEEIKAAQRNWIGKSEGATVKFQITEHKTQTNHGTQNKKEVEVFTTRPDTLFGVSFIALAPSHSLAKDVKNLRAINPANNDEVPVFVADYVMDDYGTGAVMGVPAHDERDREFALKNNIPIKNADFASTEIVGKFSTKTIQYKLHDWTVSRQRYWGVPIPLIKCEKCNWVAVPENKLPVKLPEIKDYVPTGDGKSPLAKADKWKRVKCSSCGASAERETDTLDTFVDSSWYFLRYTDPKNKKEFAGRAKMDAWLPVDFYLGGAEHTTMHLLYSRFWHKALFDLGLVADKEPYARRMNRGLILGPDGHKMSKSRGNVVDPDEEVKRLGADTVRMYLAFIGPYGETGSYPWDKGGIAGIRRFLERVWRLQSKLEMYEAKHTVVLQSVLHQTIKKVGEDISALKFNTAISALMVLANALEKETSISREDFSVFVRMLAPFAPHMAEELWGTAKCGNGSVHRASWPAYDAQKTESESVTIVVQVNGKVRGSFSAARDISEANAFSQAEKLPAVSVWLSDKIISKRFFVKNKLVSFVTS</sequence>
<dbReference type="Gene3D" id="1.10.730.10">
    <property type="entry name" value="Isoleucyl-tRNA Synthetase, Domain 1"/>
    <property type="match status" value="1"/>
</dbReference>
<dbReference type="PANTHER" id="PTHR43740">
    <property type="entry name" value="LEUCYL-TRNA SYNTHETASE"/>
    <property type="match status" value="1"/>
</dbReference>
<evidence type="ECO:0000259" key="12">
    <source>
        <dbReference type="Pfam" id="PF13603"/>
    </source>
</evidence>
<dbReference type="InterPro" id="IPR009080">
    <property type="entry name" value="tRNAsynth_Ia_anticodon-bd"/>
</dbReference>
<organism evidence="13 14">
    <name type="scientific">Candidatus Taylorbacteria bacterium RIFCSPLOWO2_01_FULL_48_100</name>
    <dbReference type="NCBI Taxonomy" id="1802322"/>
    <lineage>
        <taxon>Bacteria</taxon>
        <taxon>Candidatus Tayloriibacteriota</taxon>
    </lineage>
</organism>
<dbReference type="InterPro" id="IPR002302">
    <property type="entry name" value="Leu-tRNA-ligase"/>
</dbReference>
<dbReference type="Proteomes" id="UP000177797">
    <property type="component" value="Unassembled WGS sequence"/>
</dbReference>
<evidence type="ECO:0000313" key="13">
    <source>
        <dbReference type="EMBL" id="OHA34292.1"/>
    </source>
</evidence>
<evidence type="ECO:0000313" key="14">
    <source>
        <dbReference type="Proteomes" id="UP000177797"/>
    </source>
</evidence>
<comment type="caution">
    <text evidence="13">The sequence shown here is derived from an EMBL/GenBank/DDBJ whole genome shotgun (WGS) entry which is preliminary data.</text>
</comment>
<reference evidence="13 14" key="1">
    <citation type="journal article" date="2016" name="Nat. Commun.">
        <title>Thousands of microbial genomes shed light on interconnected biogeochemical processes in an aquifer system.</title>
        <authorList>
            <person name="Anantharaman K."/>
            <person name="Brown C.T."/>
            <person name="Hug L.A."/>
            <person name="Sharon I."/>
            <person name="Castelle C.J."/>
            <person name="Probst A.J."/>
            <person name="Thomas B.C."/>
            <person name="Singh A."/>
            <person name="Wilkins M.J."/>
            <person name="Karaoz U."/>
            <person name="Brodie E.L."/>
            <person name="Williams K.H."/>
            <person name="Hubbard S.S."/>
            <person name="Banfield J.F."/>
        </authorList>
    </citation>
    <scope>NUCLEOTIDE SEQUENCE [LARGE SCALE GENOMIC DNA]</scope>
</reference>
<dbReference type="HAMAP" id="MF_00049_B">
    <property type="entry name" value="Leu_tRNA_synth_B"/>
    <property type="match status" value="1"/>
</dbReference>
<keyword evidence="2 9" id="KW-0963">Cytoplasm</keyword>
<dbReference type="InterPro" id="IPR025709">
    <property type="entry name" value="Leu_tRNA-synth_edit"/>
</dbReference>
<evidence type="ECO:0000259" key="11">
    <source>
        <dbReference type="Pfam" id="PF08264"/>
    </source>
</evidence>
<evidence type="ECO:0000256" key="8">
    <source>
        <dbReference type="ARBA" id="ARBA00047469"/>
    </source>
</evidence>
<evidence type="ECO:0000256" key="9">
    <source>
        <dbReference type="HAMAP-Rule" id="MF_00049"/>
    </source>
</evidence>
<evidence type="ECO:0000256" key="2">
    <source>
        <dbReference type="ARBA" id="ARBA00022490"/>
    </source>
</evidence>
<comment type="catalytic activity">
    <reaction evidence="8 9">
        <text>tRNA(Leu) + L-leucine + ATP = L-leucyl-tRNA(Leu) + AMP + diphosphate</text>
        <dbReference type="Rhea" id="RHEA:11688"/>
        <dbReference type="Rhea" id="RHEA-COMP:9613"/>
        <dbReference type="Rhea" id="RHEA-COMP:9622"/>
        <dbReference type="ChEBI" id="CHEBI:30616"/>
        <dbReference type="ChEBI" id="CHEBI:33019"/>
        <dbReference type="ChEBI" id="CHEBI:57427"/>
        <dbReference type="ChEBI" id="CHEBI:78442"/>
        <dbReference type="ChEBI" id="CHEBI:78494"/>
        <dbReference type="ChEBI" id="CHEBI:456215"/>
        <dbReference type="EC" id="6.1.1.4"/>
    </reaction>
</comment>